<dbReference type="Proteomes" id="UP000006622">
    <property type="component" value="Chromosome"/>
</dbReference>
<dbReference type="HOGENOM" id="CLU_1850677_0_0_2"/>
<sequence length="138" mass="15374">MSGELIGEFRGKTIGMRIVEILENGMKAESTDHSTGRLLGIDAEDTGTNWQVWRFPDNIHGEGIGVITSKNGEIATYTVSGTGRGTVGSSEAIFHAIMNFRSSTPQWSRLNGSPVMVEYKVDSEDNIHWKLWEWKEKT</sequence>
<name>F7XNT4_METZD</name>
<dbReference type="GeneID" id="10823084"/>
<dbReference type="KEGG" id="mzh:Mzhil_1447"/>
<evidence type="ECO:0000313" key="2">
    <source>
        <dbReference type="Proteomes" id="UP000006622"/>
    </source>
</evidence>
<organism evidence="1 2">
    <name type="scientific">Methanosalsum zhilinae (strain DSM 4017 / NBRC 107636 / OCM 62 / WeN5)</name>
    <name type="common">Methanohalophilus zhilinae</name>
    <dbReference type="NCBI Taxonomy" id="679901"/>
    <lineage>
        <taxon>Archaea</taxon>
        <taxon>Methanobacteriati</taxon>
        <taxon>Methanobacteriota</taxon>
        <taxon>Stenosarchaea group</taxon>
        <taxon>Methanomicrobia</taxon>
        <taxon>Methanosarcinales</taxon>
        <taxon>Methanosarcinaceae</taxon>
        <taxon>Methanosalsum</taxon>
    </lineage>
</organism>
<protein>
    <submittedName>
        <fullName evidence="1">Uncharacterized protein</fullName>
    </submittedName>
</protein>
<evidence type="ECO:0000313" key="1">
    <source>
        <dbReference type="EMBL" id="AEH61287.1"/>
    </source>
</evidence>
<dbReference type="AlphaFoldDB" id="F7XNT4"/>
<reference evidence="1" key="1">
    <citation type="submission" date="2010-07" db="EMBL/GenBank/DDBJ databases">
        <title>The complete genome of Methanosalsum zhilinae DSM 4017.</title>
        <authorList>
            <consortium name="US DOE Joint Genome Institute (JGI-PGF)"/>
            <person name="Lucas S."/>
            <person name="Copeland A."/>
            <person name="Lapidus A."/>
            <person name="Glavina del Rio T."/>
            <person name="Dalin E."/>
            <person name="Tice H."/>
            <person name="Bruce D."/>
            <person name="Goodwin L."/>
            <person name="Pitluck S."/>
            <person name="Kyrpides N."/>
            <person name="Mavromatis K."/>
            <person name="Ovchinnikova G."/>
            <person name="Daligault H."/>
            <person name="Detter J.C."/>
            <person name="Han C."/>
            <person name="Tapia R."/>
            <person name="Larimer F."/>
            <person name="Land M."/>
            <person name="Hauser L."/>
            <person name="Markowitz V."/>
            <person name="Cheng J.-F."/>
            <person name="Hugenholtz P."/>
            <person name="Woyke T."/>
            <person name="Wu D."/>
            <person name="Spring S."/>
            <person name="Schueler E."/>
            <person name="Brambilla E."/>
            <person name="Klenk H.-P."/>
            <person name="Eisen J.A."/>
        </authorList>
    </citation>
    <scope>NUCLEOTIDE SEQUENCE</scope>
    <source>
        <strain evidence="1">DSM 4017</strain>
    </source>
</reference>
<accession>F7XNT4</accession>
<dbReference type="EMBL" id="CP002101">
    <property type="protein sequence ID" value="AEH61287.1"/>
    <property type="molecule type" value="Genomic_DNA"/>
</dbReference>
<dbReference type="OrthoDB" id="144619at2157"/>
<dbReference type="RefSeq" id="WP_013898724.1">
    <property type="nucleotide sequence ID" value="NC_015676.1"/>
</dbReference>
<keyword evidence="2" id="KW-1185">Reference proteome</keyword>
<proteinExistence type="predicted"/>
<gene>
    <name evidence="1" type="ordered locus">Mzhil_1447</name>
</gene>